<evidence type="ECO:0000256" key="4">
    <source>
        <dbReference type="ARBA" id="ARBA00022692"/>
    </source>
</evidence>
<dbReference type="GO" id="GO:0006914">
    <property type="term" value="P:autophagy"/>
    <property type="evidence" value="ECO:0007669"/>
    <property type="project" value="UniProtKB-KW"/>
</dbReference>
<keyword evidence="8" id="KW-0926">Vacuole</keyword>
<comment type="caution">
    <text evidence="8">Lacks conserved residue(s) required for the propagation of feature annotation.</text>
</comment>
<evidence type="ECO:0000256" key="8">
    <source>
        <dbReference type="RuleBase" id="RU363073"/>
    </source>
</evidence>
<keyword evidence="5 8" id="KW-1133">Transmembrane helix</keyword>
<keyword evidence="6 8" id="KW-0072">Autophagy</keyword>
<dbReference type="PANTHER" id="PTHR23519">
    <property type="entry name" value="AUTOPHAGY-RELATED PROTEIN 22"/>
    <property type="match status" value="1"/>
</dbReference>
<gene>
    <name evidence="9" type="ORF">MG3_05838</name>
</gene>
<dbReference type="InterPro" id="IPR024671">
    <property type="entry name" value="Atg22-like"/>
</dbReference>
<feature type="transmembrane region" description="Helical" evidence="8">
    <location>
        <begin position="106"/>
        <end position="125"/>
    </location>
</feature>
<dbReference type="SUPFAM" id="SSF103473">
    <property type="entry name" value="MFS general substrate transporter"/>
    <property type="match status" value="1"/>
</dbReference>
<feature type="transmembrane region" description="Helical" evidence="8">
    <location>
        <begin position="469"/>
        <end position="486"/>
    </location>
</feature>
<dbReference type="GO" id="GO:0005774">
    <property type="term" value="C:vacuolar membrane"/>
    <property type="evidence" value="ECO:0007669"/>
    <property type="project" value="UniProtKB-SubCell"/>
</dbReference>
<evidence type="ECO:0000256" key="7">
    <source>
        <dbReference type="ARBA" id="ARBA00023136"/>
    </source>
</evidence>
<name>A0AB34PJN8_CANAX</name>
<dbReference type="EMBL" id="AJIX01000048">
    <property type="protein sequence ID" value="KGR03430.1"/>
    <property type="molecule type" value="Genomic_DNA"/>
</dbReference>
<dbReference type="Proteomes" id="UP000030161">
    <property type="component" value="Unassembled WGS sequence"/>
</dbReference>
<organism evidence="9 10">
    <name type="scientific">Candida albicans P78048</name>
    <dbReference type="NCBI Taxonomy" id="1094989"/>
    <lineage>
        <taxon>Eukaryota</taxon>
        <taxon>Fungi</taxon>
        <taxon>Dikarya</taxon>
        <taxon>Ascomycota</taxon>
        <taxon>Saccharomycotina</taxon>
        <taxon>Pichiomycetes</taxon>
        <taxon>Debaryomycetaceae</taxon>
        <taxon>Candida/Lodderomyces clade</taxon>
        <taxon>Candida</taxon>
    </lineage>
</organism>
<feature type="transmembrane region" description="Helical" evidence="8">
    <location>
        <begin position="371"/>
        <end position="389"/>
    </location>
</feature>
<evidence type="ECO:0000256" key="2">
    <source>
        <dbReference type="ARBA" id="ARBA00006978"/>
    </source>
</evidence>
<reference evidence="9 10" key="1">
    <citation type="submission" date="2013-12" db="EMBL/GenBank/DDBJ databases">
        <title>The Genome Sequence of Candida albicans P78048.</title>
        <authorList>
            <consortium name="The Broad Institute Genome Sequencing Platform"/>
            <consortium name="The Broad Institute Genome Sequencing Center for Infectious Disease"/>
            <person name="Cuomo C."/>
            <person name="Bennett R."/>
            <person name="Hirakawa M."/>
            <person name="Noverr M."/>
            <person name="Mitchell A."/>
            <person name="Young S.K."/>
            <person name="Zeng Q."/>
            <person name="Gargeya S."/>
            <person name="Fitzgerald M."/>
            <person name="Abouelleil A."/>
            <person name="Alvarado L."/>
            <person name="Berlin A.M."/>
            <person name="Chapman S.B."/>
            <person name="Dewar J."/>
            <person name="Goldberg J."/>
            <person name="Griggs A."/>
            <person name="Gujja S."/>
            <person name="Hansen M."/>
            <person name="Howarth C."/>
            <person name="Imamovic A."/>
            <person name="Larimer J."/>
            <person name="McCowan C."/>
            <person name="Murphy C."/>
            <person name="Pearson M."/>
            <person name="Priest M."/>
            <person name="Roberts A."/>
            <person name="Saif S."/>
            <person name="Shea T."/>
            <person name="Sykes S."/>
            <person name="Wortman J."/>
            <person name="Nusbaum C."/>
            <person name="Birren B."/>
        </authorList>
    </citation>
    <scope>NUCLEOTIDE SEQUENCE [LARGE SCALE GENOMIC DNA]</scope>
    <source>
        <strain evidence="9 10">P78048</strain>
    </source>
</reference>
<feature type="transmembrane region" description="Helical" evidence="8">
    <location>
        <begin position="337"/>
        <end position="359"/>
    </location>
</feature>
<dbReference type="InterPro" id="IPR050495">
    <property type="entry name" value="ATG22/LtaA_families"/>
</dbReference>
<evidence type="ECO:0000256" key="5">
    <source>
        <dbReference type="ARBA" id="ARBA00022989"/>
    </source>
</evidence>
<comment type="function">
    <text evidence="8">Vacuolar effluxer which mediate the efflux of amino acids resulting from autophagic degradation. The release of autophagic amino acids allows the maintenance of protein synthesis and viability during nitrogen starvation.</text>
</comment>
<evidence type="ECO:0000313" key="9">
    <source>
        <dbReference type="EMBL" id="KGR03430.1"/>
    </source>
</evidence>
<keyword evidence="3 8" id="KW-0813">Transport</keyword>
<protein>
    <recommendedName>
        <fullName evidence="8">Autophagy-related protein</fullName>
    </recommendedName>
</protein>
<comment type="similarity">
    <text evidence="2 8">Belongs to the ATG22 family.</text>
</comment>
<evidence type="ECO:0000256" key="1">
    <source>
        <dbReference type="ARBA" id="ARBA00004128"/>
    </source>
</evidence>
<sequence length="500" mass="56544">MKVNHNHISNTSVNNSEDVLEAQDEISNDNNKNQESIWNKKSIFHTWLLLCYSTGPVASMSRTYVPASIQSIAKNVGKTKMNQPCGTQGNDCYVKFGFMTVHHTSYVLYLRAVSTAIEGVVAIFLMGIADYSNYRKLFLIFSILVYGFLALPFIGLTNNDYQTLVLASILYSLLIIDDSIYQILEGSYIPLFMRADKKNPMQRGSVVAVLGLFLGNLGGITALVIGIIISYLSATPESKGYHNFLLAITIAGCLTIGLSLFSALYIPNVQGKQRIDNFLVLPFKRFFNLLKDIQKYPMAFLYCISWVIWNVSFNNFMSMFLLLFRSTLGLGNSDAEYTVYTFMSYICSSWGSLVWMFLYQKWNSNIKYWGYSFLSVSLLANFWGCLGIHKLTPLGYQNRWEFWVFEVFYSATSSAMRSLNRCVYSSLLPEGNEAQYFGLEVTLGIASGWIGGLVNAVIQDRTNDDRFPFLPNMFLVVVSLIVYYYVDLQKGKNDVNNGNS</sequence>
<dbReference type="Pfam" id="PF11700">
    <property type="entry name" value="ATG22"/>
    <property type="match status" value="1"/>
</dbReference>
<dbReference type="PANTHER" id="PTHR23519:SF2">
    <property type="entry name" value="AUTOPHAGY-RELATED PROTEIN 22"/>
    <property type="match status" value="1"/>
</dbReference>
<comment type="subcellular location">
    <subcellularLocation>
        <location evidence="1 8">Vacuole membrane</location>
        <topology evidence="1 8">Multi-pass membrane protein</topology>
    </subcellularLocation>
</comment>
<feature type="transmembrane region" description="Helical" evidence="8">
    <location>
        <begin position="244"/>
        <end position="266"/>
    </location>
</feature>
<dbReference type="InterPro" id="IPR036259">
    <property type="entry name" value="MFS_trans_sf"/>
</dbReference>
<keyword evidence="4 8" id="KW-0812">Transmembrane</keyword>
<proteinExistence type="inferred from homology"/>
<feature type="transmembrane region" description="Helical" evidence="8">
    <location>
        <begin position="137"/>
        <end position="155"/>
    </location>
</feature>
<feature type="transmembrane region" description="Helical" evidence="8">
    <location>
        <begin position="436"/>
        <end position="457"/>
    </location>
</feature>
<accession>A0AB34PJN8</accession>
<keyword evidence="7 8" id="KW-0472">Membrane</keyword>
<dbReference type="GO" id="GO:0032974">
    <property type="term" value="P:amino acid transmembrane export from vacuole"/>
    <property type="evidence" value="ECO:0007669"/>
    <property type="project" value="TreeGrafter"/>
</dbReference>
<evidence type="ECO:0000256" key="6">
    <source>
        <dbReference type="ARBA" id="ARBA00023006"/>
    </source>
</evidence>
<dbReference type="Gene3D" id="1.20.1250.20">
    <property type="entry name" value="MFS general substrate transporter like domains"/>
    <property type="match status" value="1"/>
</dbReference>
<feature type="transmembrane region" description="Helical" evidence="8">
    <location>
        <begin position="299"/>
        <end position="325"/>
    </location>
</feature>
<dbReference type="AlphaFoldDB" id="A0AB34PJN8"/>
<comment type="caution">
    <text evidence="9">The sequence shown here is derived from an EMBL/GenBank/DDBJ whole genome shotgun (WGS) entry which is preliminary data.</text>
</comment>
<evidence type="ECO:0000313" key="10">
    <source>
        <dbReference type="Proteomes" id="UP000030161"/>
    </source>
</evidence>
<evidence type="ECO:0000256" key="3">
    <source>
        <dbReference type="ARBA" id="ARBA00022448"/>
    </source>
</evidence>
<feature type="transmembrane region" description="Helical" evidence="8">
    <location>
        <begin position="205"/>
        <end position="232"/>
    </location>
</feature>
<keyword evidence="8" id="KW-0029">Amino-acid transport</keyword>